<dbReference type="InterPro" id="IPR050411">
    <property type="entry name" value="AlphaKG_dependent_hydroxylases"/>
</dbReference>
<dbReference type="InterPro" id="IPR029063">
    <property type="entry name" value="SAM-dependent_MTases_sf"/>
</dbReference>
<dbReference type="AlphaFoldDB" id="A0A7S4MPH4"/>
<dbReference type="Gene3D" id="3.40.50.150">
    <property type="entry name" value="Vaccinia Virus protein VP39"/>
    <property type="match status" value="1"/>
</dbReference>
<accession>A0A7S4MPH4</accession>
<evidence type="ECO:0000259" key="3">
    <source>
        <dbReference type="Pfam" id="PF02668"/>
    </source>
</evidence>
<gene>
    <name evidence="4" type="ORF">OAUR00152_LOCUS13329</name>
</gene>
<evidence type="ECO:0000256" key="1">
    <source>
        <dbReference type="ARBA" id="ARBA00023002"/>
    </source>
</evidence>
<keyword evidence="1" id="KW-0560">Oxidoreductase</keyword>
<dbReference type="InterPro" id="IPR042098">
    <property type="entry name" value="TauD-like_sf"/>
</dbReference>
<name>A0A7S4MPH4_9STRA</name>
<dbReference type="EMBL" id="HBKQ01019747">
    <property type="protein sequence ID" value="CAE2234700.1"/>
    <property type="molecule type" value="Transcribed_RNA"/>
</dbReference>
<dbReference type="Gene3D" id="3.60.130.10">
    <property type="entry name" value="Clavaminate synthase-like"/>
    <property type="match status" value="1"/>
</dbReference>
<sequence length="462" mass="51244">MKAICSQIFQVLKPGGKLVCGAPHPMMFAASSNIDLRLGDYCKTNEPEGGLRVDPSAYFKTISDYIETLKGCGFKIVDMKEARSPSFRSHTHRSDFPNHLVFDVEKPKNSATNAGLNSIPCKIAWSSFERSNPERALRLDLPENAAAELHCLATELVRRGVTSDTYCPTDEDVAHLENVVAFAGKLRRHLSQDVGAAHVRRLPMEPEDDLKVSAAIAKLSYYILCSLVGRVDGGARGRLFDVRDARLDAKKQDNVLFSVSQGEAPWHSDGASVDRSYDAVGLFCIHPAEEGGISFVSNAASAFEKLKSRLPGFLMHELLRPIPRDVMENGKGIGVEGGLKKLSRTQDVLVLRSRYNSYPIFVEEAGGGGERRGRLRFRYMRHWIETGHRKAGLTISPLLRIAMDALDAALDEETVFDGRLERGEMFFCNNNLFAHGRSAFVDSGPGPRRHMVRAWIQLQELS</sequence>
<dbReference type="InterPro" id="IPR003819">
    <property type="entry name" value="TauD/TfdA-like"/>
</dbReference>
<dbReference type="SUPFAM" id="SSF53335">
    <property type="entry name" value="S-adenosyl-L-methionine-dependent methyltransferases"/>
    <property type="match status" value="1"/>
</dbReference>
<dbReference type="GO" id="GO:0017000">
    <property type="term" value="P:antibiotic biosynthetic process"/>
    <property type="evidence" value="ECO:0007669"/>
    <property type="project" value="UniProtKB-KW"/>
</dbReference>
<feature type="domain" description="TauD/TfdA-like" evidence="3">
    <location>
        <begin position="187"/>
        <end position="455"/>
    </location>
</feature>
<reference evidence="4" key="1">
    <citation type="submission" date="2021-01" db="EMBL/GenBank/DDBJ databases">
        <authorList>
            <person name="Corre E."/>
            <person name="Pelletier E."/>
            <person name="Niang G."/>
            <person name="Scheremetjew M."/>
            <person name="Finn R."/>
            <person name="Kale V."/>
            <person name="Holt S."/>
            <person name="Cochrane G."/>
            <person name="Meng A."/>
            <person name="Brown T."/>
            <person name="Cohen L."/>
        </authorList>
    </citation>
    <scope>NUCLEOTIDE SEQUENCE</scope>
    <source>
        <strain evidence="4">Isolate 1302-5</strain>
    </source>
</reference>
<dbReference type="Pfam" id="PF02668">
    <property type="entry name" value="TauD"/>
    <property type="match status" value="1"/>
</dbReference>
<dbReference type="PANTHER" id="PTHR10696:SF56">
    <property type="entry name" value="TAUD_TFDA-LIKE DOMAIN-CONTAINING PROTEIN"/>
    <property type="match status" value="1"/>
</dbReference>
<proteinExistence type="predicted"/>
<evidence type="ECO:0000256" key="2">
    <source>
        <dbReference type="ARBA" id="ARBA00023194"/>
    </source>
</evidence>
<dbReference type="GO" id="GO:0016491">
    <property type="term" value="F:oxidoreductase activity"/>
    <property type="evidence" value="ECO:0007669"/>
    <property type="project" value="UniProtKB-KW"/>
</dbReference>
<organism evidence="4">
    <name type="scientific">Odontella aurita</name>
    <dbReference type="NCBI Taxonomy" id="265563"/>
    <lineage>
        <taxon>Eukaryota</taxon>
        <taxon>Sar</taxon>
        <taxon>Stramenopiles</taxon>
        <taxon>Ochrophyta</taxon>
        <taxon>Bacillariophyta</taxon>
        <taxon>Mediophyceae</taxon>
        <taxon>Biddulphiophycidae</taxon>
        <taxon>Eupodiscales</taxon>
        <taxon>Odontellaceae</taxon>
        <taxon>Odontella</taxon>
    </lineage>
</organism>
<dbReference type="SUPFAM" id="SSF51197">
    <property type="entry name" value="Clavaminate synthase-like"/>
    <property type="match status" value="1"/>
</dbReference>
<keyword evidence="2" id="KW-0045">Antibiotic biosynthesis</keyword>
<dbReference type="PANTHER" id="PTHR10696">
    <property type="entry name" value="GAMMA-BUTYROBETAINE HYDROXYLASE-RELATED"/>
    <property type="match status" value="1"/>
</dbReference>
<protein>
    <recommendedName>
        <fullName evidence="3">TauD/TfdA-like domain-containing protein</fullName>
    </recommendedName>
</protein>
<evidence type="ECO:0000313" key="4">
    <source>
        <dbReference type="EMBL" id="CAE2234700.1"/>
    </source>
</evidence>